<dbReference type="PANTHER" id="PTHR31680">
    <property type="entry name" value="LONGIFOLIA PROTEIN"/>
    <property type="match status" value="1"/>
</dbReference>
<feature type="compositionally biased region" description="Basic and acidic residues" evidence="1">
    <location>
        <begin position="193"/>
        <end position="206"/>
    </location>
</feature>
<feature type="compositionally biased region" description="Low complexity" evidence="1">
    <location>
        <begin position="487"/>
        <end position="497"/>
    </location>
</feature>
<evidence type="ECO:0000256" key="1">
    <source>
        <dbReference type="SAM" id="MobiDB-lite"/>
    </source>
</evidence>
<protein>
    <recommendedName>
        <fullName evidence="6">DUF4378 domain-containing protein</fullName>
    </recommendedName>
</protein>
<gene>
    <name evidence="4" type="ORF">C4D60_Mb08t03990</name>
</gene>
<dbReference type="EMBL" id="PYDT01000002">
    <property type="protein sequence ID" value="THU68448.1"/>
    <property type="molecule type" value="Genomic_DNA"/>
</dbReference>
<dbReference type="GO" id="GO:0051513">
    <property type="term" value="P:regulation of monopolar cell growth"/>
    <property type="evidence" value="ECO:0007669"/>
    <property type="project" value="InterPro"/>
</dbReference>
<reference evidence="4 5" key="1">
    <citation type="journal article" date="2019" name="Nat. Plants">
        <title>Genome sequencing of Musa balbisiana reveals subgenome evolution and function divergence in polyploid bananas.</title>
        <authorList>
            <person name="Yao X."/>
        </authorList>
    </citation>
    <scope>NUCLEOTIDE SEQUENCE [LARGE SCALE GENOMIC DNA]</scope>
    <source>
        <strain evidence="5">cv. DH-PKW</strain>
        <tissue evidence="4">Leaves</tissue>
    </source>
</reference>
<feature type="region of interest" description="Disordered" evidence="1">
    <location>
        <begin position="152"/>
        <end position="172"/>
    </location>
</feature>
<evidence type="ECO:0000313" key="4">
    <source>
        <dbReference type="EMBL" id="THU68448.1"/>
    </source>
</evidence>
<feature type="compositionally biased region" description="Polar residues" evidence="1">
    <location>
        <begin position="425"/>
        <end position="444"/>
    </location>
</feature>
<feature type="compositionally biased region" description="Polar residues" evidence="1">
    <location>
        <begin position="152"/>
        <end position="161"/>
    </location>
</feature>
<feature type="domain" description="DUF3741" evidence="3">
    <location>
        <begin position="166"/>
        <end position="187"/>
    </location>
</feature>
<feature type="domain" description="DUF4378" evidence="2">
    <location>
        <begin position="633"/>
        <end position="761"/>
    </location>
</feature>
<feature type="region of interest" description="Disordered" evidence="1">
    <location>
        <begin position="333"/>
        <end position="497"/>
    </location>
</feature>
<dbReference type="PANTHER" id="PTHR31680:SF12">
    <property type="entry name" value="OS11G0587300 PROTEIN"/>
    <property type="match status" value="1"/>
</dbReference>
<evidence type="ECO:0000259" key="2">
    <source>
        <dbReference type="Pfam" id="PF14309"/>
    </source>
</evidence>
<feature type="compositionally biased region" description="Pro residues" evidence="1">
    <location>
        <begin position="77"/>
        <end position="87"/>
    </location>
</feature>
<dbReference type="InterPro" id="IPR033334">
    <property type="entry name" value="LNG1/2"/>
</dbReference>
<feature type="compositionally biased region" description="Low complexity" evidence="1">
    <location>
        <begin position="50"/>
        <end position="70"/>
    </location>
</feature>
<feature type="region of interest" description="Disordered" evidence="1">
    <location>
        <begin position="185"/>
        <end position="206"/>
    </location>
</feature>
<evidence type="ECO:0000313" key="5">
    <source>
        <dbReference type="Proteomes" id="UP000317650"/>
    </source>
</evidence>
<dbReference type="Pfam" id="PF14383">
    <property type="entry name" value="VARLMGL"/>
    <property type="match status" value="1"/>
</dbReference>
<dbReference type="STRING" id="52838.A0A4S8K192"/>
<accession>A0A4S8K192</accession>
<feature type="compositionally biased region" description="Low complexity" evidence="1">
    <location>
        <begin position="410"/>
        <end position="424"/>
    </location>
</feature>
<dbReference type="InterPro" id="IPR032795">
    <property type="entry name" value="DUF3741-assoc"/>
</dbReference>
<comment type="caution">
    <text evidence="4">The sequence shown here is derived from an EMBL/GenBank/DDBJ whole genome shotgun (WGS) entry which is preliminary data.</text>
</comment>
<keyword evidence="5" id="KW-1185">Reference proteome</keyword>
<dbReference type="InterPro" id="IPR025486">
    <property type="entry name" value="DUF4378"/>
</dbReference>
<evidence type="ECO:0008006" key="6">
    <source>
        <dbReference type="Google" id="ProtNLM"/>
    </source>
</evidence>
<organism evidence="4 5">
    <name type="scientific">Musa balbisiana</name>
    <name type="common">Banana</name>
    <dbReference type="NCBI Taxonomy" id="52838"/>
    <lineage>
        <taxon>Eukaryota</taxon>
        <taxon>Viridiplantae</taxon>
        <taxon>Streptophyta</taxon>
        <taxon>Embryophyta</taxon>
        <taxon>Tracheophyta</taxon>
        <taxon>Spermatophyta</taxon>
        <taxon>Magnoliopsida</taxon>
        <taxon>Liliopsida</taxon>
        <taxon>Zingiberales</taxon>
        <taxon>Musaceae</taxon>
        <taxon>Musa</taxon>
    </lineage>
</organism>
<name>A0A4S8K192_MUSBA</name>
<feature type="region of interest" description="Disordered" evidence="1">
    <location>
        <begin position="50"/>
        <end position="99"/>
    </location>
</feature>
<dbReference type="AlphaFoldDB" id="A0A4S8K192"/>
<evidence type="ECO:0000259" key="3">
    <source>
        <dbReference type="Pfam" id="PF14383"/>
    </source>
</evidence>
<dbReference type="Pfam" id="PF14309">
    <property type="entry name" value="DUF4378"/>
    <property type="match status" value="1"/>
</dbReference>
<dbReference type="Proteomes" id="UP000317650">
    <property type="component" value="Chromosome 8"/>
</dbReference>
<sequence length="779" mass="85855">MTPGVVGEGGVLEEQQRLERQMGCMAGFLQLFDRHHGVAWRRHYSVHRLPTSPTAGSTSPSERSEASSASILKESHPPPSSPEPCPSSPERRLAAETPARRSLPLSLPVFEVTDGVSTTWRIRDIPRLSLDSRAVVDARGKLRPREIRTAVPVSSENQTDASEAAEEQRRSPSVVARLMGLGVLPSAGGEGGAEPHRAELRRSASESRVRRDPSIYGFVDAGPFHKPWPSLAAEEAAPVSAEEFFKTVNLARFRLNDATKAKPPLRSTPLQPLQRKIFFLAEDFFPEPKRSVTLYGEIEKRLRLRGIDEPAKDLETLKQILEALQLKGLLHSKPSDHRVTGRRNLNSDYKGRIQGEAPIVIMKPAPKPPRRRSIEPPRSVAARQSSSPLRRERSPVHRTIRGGNERTNRAPRSPESPSSPVLRRTSNATTQQSVQAQRRISTVGSPKCSPKMTGPDPLAVRSPRSRRPTAPSSPEEKVYASAEDDTSTTLSESSISVSSRLDLEVMQRRSRAGEYRSGRSLLDRCDKLLHSIAAFTGAEQVAAADQQPSPVSVLDSSAFLAEEGSPSPSPLSKRSIDFKDRAAEDWEGEQWSPRAWTNHGDVEGGAAAVDRDYAYVCDVVRATRRYGEASDAVYATLEKGRCRRPAEASKVARLHRRVVFDTVSEMLDRKRRVPPWDAFSSPPGPCPGGCGEEEALLREVWAEVRRIREQVADDNQDAVACGAVRKDMSGALADGWARHAAEKSDAVLHIERLIFKDVVAETIRDLAAAPSTPRRKLLF</sequence>
<proteinExistence type="predicted"/>